<dbReference type="GO" id="GO:0000921">
    <property type="term" value="P:septin ring assembly"/>
    <property type="evidence" value="ECO:0007669"/>
    <property type="project" value="TreeGrafter"/>
</dbReference>
<sequence length="142" mass="16692">MKKMNDIEVVINNKKYTMSGYESESYLKSVAAYINGKHEEFKLKEGFSRLDTETKNVLLELNIADDYFKAKTHVENLTAENKKNSEELFDIKHELITMQSRLESAQKELQALKFEQVENQKKIVQLETELKERSNKNSRNNR</sequence>
<dbReference type="STRING" id="290052.ASU35_08400"/>
<dbReference type="GO" id="GO:0005829">
    <property type="term" value="C:cytosol"/>
    <property type="evidence" value="ECO:0007669"/>
    <property type="project" value="TreeGrafter"/>
</dbReference>
<keyword evidence="5" id="KW-0717">Septation</keyword>
<dbReference type="Gene3D" id="6.10.250.790">
    <property type="match status" value="1"/>
</dbReference>
<evidence type="ECO:0000256" key="2">
    <source>
        <dbReference type="ARBA" id="ARBA00015195"/>
    </source>
</evidence>
<dbReference type="Proteomes" id="UP000054874">
    <property type="component" value="Unassembled WGS sequence"/>
</dbReference>
<evidence type="ECO:0000256" key="5">
    <source>
        <dbReference type="ARBA" id="ARBA00023210"/>
    </source>
</evidence>
<evidence type="ECO:0000256" key="7">
    <source>
        <dbReference type="ARBA" id="ARBA00024910"/>
    </source>
</evidence>
<dbReference type="GO" id="GO:0030428">
    <property type="term" value="C:cell septum"/>
    <property type="evidence" value="ECO:0007669"/>
    <property type="project" value="TreeGrafter"/>
</dbReference>
<keyword evidence="4 11" id="KW-0132">Cell division</keyword>
<dbReference type="PANTHER" id="PTHR34981:SF1">
    <property type="entry name" value="CELL DIVISION PROTEIN ZAPA"/>
    <property type="match status" value="1"/>
</dbReference>
<evidence type="ECO:0000256" key="3">
    <source>
        <dbReference type="ARBA" id="ARBA00022490"/>
    </source>
</evidence>
<proteinExistence type="predicted"/>
<comment type="subcellular location">
    <subcellularLocation>
        <location evidence="1">Cytoplasm</location>
    </subcellularLocation>
</comment>
<evidence type="ECO:0000256" key="1">
    <source>
        <dbReference type="ARBA" id="ARBA00004496"/>
    </source>
</evidence>
<evidence type="ECO:0000256" key="10">
    <source>
        <dbReference type="SAM" id="Coils"/>
    </source>
</evidence>
<dbReference type="GO" id="GO:0043093">
    <property type="term" value="P:FtsZ-dependent cytokinesis"/>
    <property type="evidence" value="ECO:0007669"/>
    <property type="project" value="TreeGrafter"/>
</dbReference>
<accession>A0A0V8QG84</accession>
<dbReference type="GO" id="GO:0032153">
    <property type="term" value="C:cell division site"/>
    <property type="evidence" value="ECO:0007669"/>
    <property type="project" value="TreeGrafter"/>
</dbReference>
<evidence type="ECO:0000313" key="11">
    <source>
        <dbReference type="EMBL" id="KSV59554.1"/>
    </source>
</evidence>
<dbReference type="RefSeq" id="WP_058352262.1">
    <property type="nucleotide sequence ID" value="NZ_CABMMD010000113.1"/>
</dbReference>
<dbReference type="AlphaFoldDB" id="A0A0V8QG84"/>
<comment type="function">
    <text evidence="7">Activator of cell division through the inhibition of FtsZ GTPase activity, therefore promoting FtsZ assembly into bundles of protofilaments necessary for the formation of the division Z ring. It is recruited early at mid-cell but it is not essential for cell division.</text>
</comment>
<name>A0A0V8QG84_9FIRM</name>
<keyword evidence="10" id="KW-0175">Coiled coil</keyword>
<evidence type="ECO:0000256" key="4">
    <source>
        <dbReference type="ARBA" id="ARBA00022618"/>
    </source>
</evidence>
<keyword evidence="3" id="KW-0963">Cytoplasm</keyword>
<keyword evidence="12" id="KW-1185">Reference proteome</keyword>
<reference evidence="11 12" key="1">
    <citation type="submission" date="2015-11" db="EMBL/GenBank/DDBJ databases">
        <title>Butyribacter intestini gen. nov., sp. nov., a butyric acid-producing bacterium of the family Lachnospiraceae isolated from the human faeces.</title>
        <authorList>
            <person name="Zou Y."/>
            <person name="Xue W."/>
            <person name="Luo G."/>
            <person name="Lv M."/>
        </authorList>
    </citation>
    <scope>NUCLEOTIDE SEQUENCE [LARGE SCALE GENOMIC DNA]</scope>
    <source>
        <strain evidence="11 12">ACET-33324</strain>
    </source>
</reference>
<dbReference type="EMBL" id="LNAM01000113">
    <property type="protein sequence ID" value="KSV59554.1"/>
    <property type="molecule type" value="Genomic_DNA"/>
</dbReference>
<dbReference type="OrthoDB" id="1826286at2"/>
<dbReference type="InterPro" id="IPR007838">
    <property type="entry name" value="Cell_div_ZapA-like"/>
</dbReference>
<dbReference type="SUPFAM" id="SSF102829">
    <property type="entry name" value="Cell division protein ZapA-like"/>
    <property type="match status" value="1"/>
</dbReference>
<gene>
    <name evidence="11" type="ORF">ASU35_08400</name>
</gene>
<dbReference type="InterPro" id="IPR053712">
    <property type="entry name" value="Bac_CellDiv_Activator"/>
</dbReference>
<organism evidence="11 12">
    <name type="scientific">Acetivibrio ethanolgignens</name>
    <dbReference type="NCBI Taxonomy" id="290052"/>
    <lineage>
        <taxon>Bacteria</taxon>
        <taxon>Bacillati</taxon>
        <taxon>Bacillota</taxon>
        <taxon>Clostridia</taxon>
        <taxon>Eubacteriales</taxon>
        <taxon>Oscillospiraceae</taxon>
        <taxon>Acetivibrio</taxon>
    </lineage>
</organism>
<comment type="subunit">
    <text evidence="8">Homodimer. Interacts with FtsZ.</text>
</comment>
<dbReference type="Pfam" id="PF05164">
    <property type="entry name" value="ZapA"/>
    <property type="match status" value="1"/>
</dbReference>
<feature type="coiled-coil region" evidence="10">
    <location>
        <begin position="95"/>
        <end position="122"/>
    </location>
</feature>
<comment type="caution">
    <text evidence="11">The sequence shown here is derived from an EMBL/GenBank/DDBJ whole genome shotgun (WGS) entry which is preliminary data.</text>
</comment>
<evidence type="ECO:0000313" key="12">
    <source>
        <dbReference type="Proteomes" id="UP000054874"/>
    </source>
</evidence>
<evidence type="ECO:0000256" key="6">
    <source>
        <dbReference type="ARBA" id="ARBA00023306"/>
    </source>
</evidence>
<evidence type="ECO:0000256" key="8">
    <source>
        <dbReference type="ARBA" id="ARBA00026068"/>
    </source>
</evidence>
<protein>
    <recommendedName>
        <fullName evidence="2">Cell division protein ZapA</fullName>
    </recommendedName>
    <alternativeName>
        <fullName evidence="9">Z ring-associated protein ZapA</fullName>
    </alternativeName>
</protein>
<dbReference type="InterPro" id="IPR036192">
    <property type="entry name" value="Cell_div_ZapA-like_sf"/>
</dbReference>
<keyword evidence="6" id="KW-0131">Cell cycle</keyword>
<dbReference type="GO" id="GO:0000917">
    <property type="term" value="P:division septum assembly"/>
    <property type="evidence" value="ECO:0007669"/>
    <property type="project" value="UniProtKB-KW"/>
</dbReference>
<dbReference type="PANTHER" id="PTHR34981">
    <property type="entry name" value="CELL DIVISION PROTEIN ZAPA"/>
    <property type="match status" value="1"/>
</dbReference>
<evidence type="ECO:0000256" key="9">
    <source>
        <dbReference type="ARBA" id="ARBA00033158"/>
    </source>
</evidence>